<dbReference type="HAMAP" id="MF_00226_B">
    <property type="entry name" value="CinA_B"/>
    <property type="match status" value="1"/>
</dbReference>
<dbReference type="InterPro" id="IPR036653">
    <property type="entry name" value="CinA-like_C"/>
</dbReference>
<reference evidence="3 4" key="1">
    <citation type="submission" date="2019-11" db="EMBL/GenBank/DDBJ databases">
        <title>Characterisation of Fundicoccus ignavus gen. nov. sp. nov., a novel genus of the family Aerococcaceae isolated from bulk tank milk.</title>
        <authorList>
            <person name="Siebert A."/>
            <person name="Huptas C."/>
            <person name="Wenning M."/>
            <person name="Scherer S."/>
            <person name="Doll E.V."/>
        </authorList>
    </citation>
    <scope>NUCLEOTIDE SEQUENCE [LARGE SCALE GENOMIC DNA]</scope>
    <source>
        <strain evidence="3 4">WS4759</strain>
    </source>
</reference>
<dbReference type="RefSeq" id="WP_153864059.1">
    <property type="nucleotide sequence ID" value="NZ_WJQS01000013.1"/>
</dbReference>
<dbReference type="InterPro" id="IPR001453">
    <property type="entry name" value="MoaB/Mog_dom"/>
</dbReference>
<dbReference type="AlphaFoldDB" id="A0A6I2H181"/>
<dbReference type="Proteomes" id="UP000430975">
    <property type="component" value="Unassembled WGS sequence"/>
</dbReference>
<name>A0A6I2H181_9LACT</name>
<proteinExistence type="inferred from homology"/>
<keyword evidence="4" id="KW-1185">Reference proteome</keyword>
<dbReference type="Gene3D" id="3.30.70.2860">
    <property type="match status" value="1"/>
</dbReference>
<dbReference type="InterPro" id="IPR008136">
    <property type="entry name" value="CinA_C"/>
</dbReference>
<dbReference type="InterPro" id="IPR050101">
    <property type="entry name" value="CinA"/>
</dbReference>
<feature type="domain" description="MoaB/Mog" evidence="2">
    <location>
        <begin position="4"/>
        <end position="171"/>
    </location>
</feature>
<dbReference type="NCBIfam" id="TIGR00200">
    <property type="entry name" value="cinA_nterm"/>
    <property type="match status" value="1"/>
</dbReference>
<dbReference type="PANTHER" id="PTHR13939">
    <property type="entry name" value="NICOTINAMIDE-NUCLEOTIDE AMIDOHYDROLASE PNCC"/>
    <property type="match status" value="1"/>
</dbReference>
<accession>A0A6I2H181</accession>
<dbReference type="Gene3D" id="3.90.950.20">
    <property type="entry name" value="CinA-like"/>
    <property type="match status" value="1"/>
</dbReference>
<dbReference type="Pfam" id="PF00994">
    <property type="entry name" value="MoCF_biosynth"/>
    <property type="match status" value="1"/>
</dbReference>
<dbReference type="InterPro" id="IPR008135">
    <property type="entry name" value="Competence-induced_CinA"/>
</dbReference>
<sequence length="422" mass="46655">MKAMIISVSSALLKGSATNTNAAFLSRELIALGFDITESIMIHDDEEKLLEVLKKAEAQVEFIVLVGGLGPDDNDIVKTTLAKHLDLDLVLDEETQNRIMTYHKNSSLVMPKNNQLQALTLLGSTPLVNVTGLALGMFHQTDTHHYLLLPGPADELVPMFIENTRPLLLEKLTDKPCVSNHIIRLYGPTMAQAHQELGEIATTVENPIIQIYPADIEIEVQLTARADTEEDCHQLIAKAEKQIEERLGEYIIGYGTENLPNIVRQLLKENKLKLTAAESLTGGAFLSEVSSLFEAGLILDGGIVTYSEVTKHDALGVTKKTIETHGVVSAECAFEMAEKSLKMFDADIAVSLSGVAGPSSLENEIPGTVWVGIAVKDQKTFARKFHFGYKRNLNRRHSVWSAFNMVRKHILEEEIEEVVYKK</sequence>
<dbReference type="PANTHER" id="PTHR13939:SF0">
    <property type="entry name" value="NMN AMIDOHYDROLASE-LIKE PROTEIN YFAY"/>
    <property type="match status" value="1"/>
</dbReference>
<evidence type="ECO:0000313" key="3">
    <source>
        <dbReference type="EMBL" id="MRI86383.1"/>
    </source>
</evidence>
<dbReference type="Pfam" id="PF18146">
    <property type="entry name" value="CinA_KH"/>
    <property type="match status" value="1"/>
</dbReference>
<dbReference type="InterPro" id="IPR036425">
    <property type="entry name" value="MoaB/Mog-like_dom_sf"/>
</dbReference>
<dbReference type="SUPFAM" id="SSF53218">
    <property type="entry name" value="Molybdenum cofactor biosynthesis proteins"/>
    <property type="match status" value="1"/>
</dbReference>
<dbReference type="EMBL" id="WJQS01000013">
    <property type="protein sequence ID" value="MRI86383.1"/>
    <property type="molecule type" value="Genomic_DNA"/>
</dbReference>
<dbReference type="PIRSF" id="PIRSF006728">
    <property type="entry name" value="CinA"/>
    <property type="match status" value="1"/>
</dbReference>
<evidence type="ECO:0000313" key="4">
    <source>
        <dbReference type="Proteomes" id="UP000430975"/>
    </source>
</evidence>
<organism evidence="3 4">
    <name type="scientific">Fundicoccus ignavus</name>
    <dbReference type="NCBI Taxonomy" id="2664442"/>
    <lineage>
        <taxon>Bacteria</taxon>
        <taxon>Bacillati</taxon>
        <taxon>Bacillota</taxon>
        <taxon>Bacilli</taxon>
        <taxon>Lactobacillales</taxon>
        <taxon>Aerococcaceae</taxon>
        <taxon>Fundicoccus</taxon>
    </lineage>
</organism>
<evidence type="ECO:0000259" key="2">
    <source>
        <dbReference type="SMART" id="SM00852"/>
    </source>
</evidence>
<evidence type="ECO:0000256" key="1">
    <source>
        <dbReference type="HAMAP-Rule" id="MF_00226"/>
    </source>
</evidence>
<dbReference type="SUPFAM" id="SSF142433">
    <property type="entry name" value="CinA-like"/>
    <property type="match status" value="1"/>
</dbReference>
<comment type="similarity">
    <text evidence="1">Belongs to the CinA family.</text>
</comment>
<gene>
    <name evidence="1" type="primary">cinA</name>
    <name evidence="3" type="ORF">GIY09_11060</name>
</gene>
<dbReference type="SMART" id="SM00852">
    <property type="entry name" value="MoCF_biosynth"/>
    <property type="match status" value="1"/>
</dbReference>
<dbReference type="Gene3D" id="3.40.980.10">
    <property type="entry name" value="MoaB/Mog-like domain"/>
    <property type="match status" value="1"/>
</dbReference>
<comment type="caution">
    <text evidence="3">The sequence shown here is derived from an EMBL/GenBank/DDBJ whole genome shotgun (WGS) entry which is preliminary data.</text>
</comment>
<dbReference type="InterPro" id="IPR041424">
    <property type="entry name" value="CinA_KH"/>
</dbReference>
<dbReference type="NCBIfam" id="TIGR00199">
    <property type="entry name" value="PncC_domain"/>
    <property type="match status" value="1"/>
</dbReference>
<protein>
    <recommendedName>
        <fullName evidence="1">Putative competence-damage inducible protein</fullName>
    </recommendedName>
</protein>
<dbReference type="Pfam" id="PF02464">
    <property type="entry name" value="CinA"/>
    <property type="match status" value="1"/>
</dbReference>